<feature type="domain" description="Helix-hairpin-helix DNA-binding motif class 1" evidence="2">
    <location>
        <begin position="159"/>
        <end position="178"/>
    </location>
</feature>
<sequence>MDKITEYIRKNQKVIVGIALSLAALGIFYLSRQEKKDNQGNFEAIEWSASDKKKTNNNSQEEKATEDTIFVDVKGAVKKPGIYKLSSKHRVSDAIVHAGGFADNAERKAINLAKKLQDEAEVYVPIQGEADTSKLLESNSHGGEQQEKAKVNINTADLTELQQLSGIGAKRAQDIIDYRTEKGNFQSVDDLIKVSGFGAKTLEKLKEAITVDE</sequence>
<comment type="caution">
    <text evidence="3">The sequence shown here is derived from an EMBL/GenBank/DDBJ whole genome shotgun (WGS) entry which is preliminary data.</text>
</comment>
<dbReference type="PANTHER" id="PTHR21180:SF32">
    <property type="entry name" value="ENDONUCLEASE_EXONUCLEASE_PHOSPHATASE FAMILY DOMAIN-CONTAINING PROTEIN 1"/>
    <property type="match status" value="1"/>
</dbReference>
<organism evidence="3 4">
    <name type="scientific">Lactococcus garvieae DCC43</name>
    <dbReference type="NCBI Taxonomy" id="1231377"/>
    <lineage>
        <taxon>Bacteria</taxon>
        <taxon>Bacillati</taxon>
        <taxon>Bacillota</taxon>
        <taxon>Bacilli</taxon>
        <taxon>Lactobacillales</taxon>
        <taxon>Streptococcaceae</taxon>
        <taxon>Lactococcus</taxon>
    </lineage>
</organism>
<protein>
    <submittedName>
        <fullName evidence="3">Late competence protein ComEA, DNA receptor</fullName>
    </submittedName>
</protein>
<feature type="transmembrane region" description="Helical" evidence="1">
    <location>
        <begin position="12"/>
        <end position="31"/>
    </location>
</feature>
<dbReference type="Pfam" id="PF10531">
    <property type="entry name" value="SLBB"/>
    <property type="match status" value="1"/>
</dbReference>
<dbReference type="AlphaFoldDB" id="K2PWP6"/>
<evidence type="ECO:0000259" key="2">
    <source>
        <dbReference type="SMART" id="SM00278"/>
    </source>
</evidence>
<dbReference type="Pfam" id="PF12836">
    <property type="entry name" value="HHH_3"/>
    <property type="match status" value="1"/>
</dbReference>
<gene>
    <name evidence="3" type="ORF">C426_0738</name>
</gene>
<dbReference type="InterPro" id="IPR003583">
    <property type="entry name" value="Hlx-hairpin-Hlx_DNA-bd_motif"/>
</dbReference>
<keyword evidence="1" id="KW-0812">Transmembrane</keyword>
<name>K2PWP6_9LACT</name>
<dbReference type="GO" id="GO:0003677">
    <property type="term" value="F:DNA binding"/>
    <property type="evidence" value="ECO:0007669"/>
    <property type="project" value="InterPro"/>
</dbReference>
<dbReference type="GO" id="GO:0006281">
    <property type="term" value="P:DNA repair"/>
    <property type="evidence" value="ECO:0007669"/>
    <property type="project" value="InterPro"/>
</dbReference>
<accession>K2PWP6</accession>
<evidence type="ECO:0000313" key="4">
    <source>
        <dbReference type="Proteomes" id="UP000006787"/>
    </source>
</evidence>
<reference evidence="3 4" key="1">
    <citation type="journal article" date="2012" name="J. Bacteriol.">
        <title>Genome Sequence of the Bacteriocin-Producing Strain Lactococcus garvieae DCC43.</title>
        <authorList>
            <person name="Gabrielsen C."/>
            <person name="Brede D.A."/>
            <person name="Hernandez P.E."/>
            <person name="Nes I.F."/>
            <person name="Diep D.B."/>
        </authorList>
    </citation>
    <scope>NUCLEOTIDE SEQUENCE [LARGE SCALE GENOMIC DNA]</scope>
    <source>
        <strain evidence="3 4">DCC43</strain>
    </source>
</reference>
<keyword evidence="1" id="KW-1133">Transmembrane helix</keyword>
<dbReference type="InterPro" id="IPR051675">
    <property type="entry name" value="Endo/Exo/Phosphatase_dom_1"/>
</dbReference>
<dbReference type="eggNOG" id="COG1555">
    <property type="taxonomic scope" value="Bacteria"/>
</dbReference>
<dbReference type="SUPFAM" id="SSF47781">
    <property type="entry name" value="RuvA domain 2-like"/>
    <property type="match status" value="1"/>
</dbReference>
<dbReference type="SMART" id="SM00278">
    <property type="entry name" value="HhH1"/>
    <property type="match status" value="2"/>
</dbReference>
<dbReference type="EMBL" id="AMQS01000008">
    <property type="protein sequence ID" value="EKF51876.1"/>
    <property type="molecule type" value="Genomic_DNA"/>
</dbReference>
<keyword evidence="3" id="KW-0675">Receptor</keyword>
<feature type="domain" description="Helix-hairpin-helix DNA-binding motif class 1" evidence="2">
    <location>
        <begin position="189"/>
        <end position="208"/>
    </location>
</feature>
<dbReference type="InterPro" id="IPR019554">
    <property type="entry name" value="Soluble_ligand-bd"/>
</dbReference>
<dbReference type="Proteomes" id="UP000006787">
    <property type="component" value="Unassembled WGS sequence"/>
</dbReference>
<dbReference type="InterPro" id="IPR004509">
    <property type="entry name" value="Competence_ComEA_HhH"/>
</dbReference>
<dbReference type="GO" id="GO:0015627">
    <property type="term" value="C:type II protein secretion system complex"/>
    <property type="evidence" value="ECO:0007669"/>
    <property type="project" value="TreeGrafter"/>
</dbReference>
<dbReference type="GO" id="GO:0015628">
    <property type="term" value="P:protein secretion by the type II secretion system"/>
    <property type="evidence" value="ECO:0007669"/>
    <property type="project" value="TreeGrafter"/>
</dbReference>
<dbReference type="PANTHER" id="PTHR21180">
    <property type="entry name" value="ENDONUCLEASE/EXONUCLEASE/PHOSPHATASE FAMILY DOMAIN-CONTAINING PROTEIN 1"/>
    <property type="match status" value="1"/>
</dbReference>
<dbReference type="InterPro" id="IPR010994">
    <property type="entry name" value="RuvA_2-like"/>
</dbReference>
<evidence type="ECO:0000256" key="1">
    <source>
        <dbReference type="SAM" id="Phobius"/>
    </source>
</evidence>
<dbReference type="PATRIC" id="fig|1231377.3.peg.740"/>
<proteinExistence type="predicted"/>
<dbReference type="Gene3D" id="1.10.150.310">
    <property type="entry name" value="Tex RuvX-like domain-like"/>
    <property type="match status" value="1"/>
</dbReference>
<keyword evidence="1" id="KW-0472">Membrane</keyword>
<evidence type="ECO:0000313" key="3">
    <source>
        <dbReference type="EMBL" id="EKF51876.1"/>
    </source>
</evidence>
<dbReference type="RefSeq" id="WP_003135078.1">
    <property type="nucleotide sequence ID" value="NZ_AMQS01000008.1"/>
</dbReference>
<dbReference type="NCBIfam" id="TIGR00426">
    <property type="entry name" value="competence protein ComEA helix-hairpin-helix repeat region"/>
    <property type="match status" value="1"/>
</dbReference>
<dbReference type="Gene3D" id="3.10.560.10">
    <property type="entry name" value="Outer membrane lipoprotein wza domain like"/>
    <property type="match status" value="1"/>
</dbReference>